<dbReference type="GO" id="GO:0016705">
    <property type="term" value="F:oxidoreductase activity, acting on paired donors, with incorporation or reduction of molecular oxygen"/>
    <property type="evidence" value="ECO:0007669"/>
    <property type="project" value="InterPro"/>
</dbReference>
<evidence type="ECO:0000313" key="3">
    <source>
        <dbReference type="Proteomes" id="UP000037696"/>
    </source>
</evidence>
<dbReference type="InterPro" id="IPR001128">
    <property type="entry name" value="Cyt_P450"/>
</dbReference>
<dbReference type="Pfam" id="PF00067">
    <property type="entry name" value="p450"/>
    <property type="match status" value="1"/>
</dbReference>
<dbReference type="GO" id="GO:0043386">
    <property type="term" value="P:mycotoxin biosynthetic process"/>
    <property type="evidence" value="ECO:0007669"/>
    <property type="project" value="UniProtKB-ARBA"/>
</dbReference>
<protein>
    <recommendedName>
        <fullName evidence="4">Cytochrome P450</fullName>
    </recommendedName>
</protein>
<dbReference type="SUPFAM" id="SSF48264">
    <property type="entry name" value="Cytochrome P450"/>
    <property type="match status" value="1"/>
</dbReference>
<dbReference type="PANTHER" id="PTHR24305">
    <property type="entry name" value="CYTOCHROME P450"/>
    <property type="match status" value="1"/>
</dbReference>
<keyword evidence="1" id="KW-0349">Heme</keyword>
<dbReference type="GO" id="GO:0004497">
    <property type="term" value="F:monooxygenase activity"/>
    <property type="evidence" value="ECO:0007669"/>
    <property type="project" value="InterPro"/>
</dbReference>
<dbReference type="GO" id="GO:0020037">
    <property type="term" value="F:heme binding"/>
    <property type="evidence" value="ECO:0007669"/>
    <property type="project" value="InterPro"/>
</dbReference>
<comment type="caution">
    <text evidence="2">The sequence shown here is derived from an EMBL/GenBank/DDBJ whole genome shotgun (WGS) entry which is preliminary data.</text>
</comment>
<comment type="cofactor">
    <cofactor evidence="1">
        <name>heme</name>
        <dbReference type="ChEBI" id="CHEBI:30413"/>
    </cofactor>
</comment>
<dbReference type="Gene3D" id="1.10.630.10">
    <property type="entry name" value="Cytochrome P450"/>
    <property type="match status" value="1"/>
</dbReference>
<dbReference type="EMBL" id="LHQQ01000040">
    <property type="protein sequence ID" value="KOS45690.1"/>
    <property type="molecule type" value="Genomic_DNA"/>
</dbReference>
<dbReference type="STRING" id="229535.A0A0M8PDV4"/>
<keyword evidence="1" id="KW-0408">Iron</keyword>
<accession>A0A0M8PDV4</accession>
<dbReference type="CDD" id="cd11062">
    <property type="entry name" value="CYP58-like"/>
    <property type="match status" value="1"/>
</dbReference>
<keyword evidence="1" id="KW-0479">Metal-binding</keyword>
<dbReference type="Proteomes" id="UP000037696">
    <property type="component" value="Unassembled WGS sequence"/>
</dbReference>
<dbReference type="InterPro" id="IPR050121">
    <property type="entry name" value="Cytochrome_P450_monoxygenase"/>
</dbReference>
<dbReference type="InterPro" id="IPR002401">
    <property type="entry name" value="Cyt_P450_E_grp-I"/>
</dbReference>
<reference evidence="2 3" key="1">
    <citation type="submission" date="2015-08" db="EMBL/GenBank/DDBJ databases">
        <title>Genome sequencing of Penicillium nordicum.</title>
        <authorList>
            <person name="Nguyen H.D."/>
            <person name="Seifert K.A."/>
        </authorList>
    </citation>
    <scope>NUCLEOTIDE SEQUENCE [LARGE SCALE GENOMIC DNA]</scope>
    <source>
        <strain evidence="2 3">DAOMC 185683</strain>
    </source>
</reference>
<keyword evidence="3" id="KW-1185">Reference proteome</keyword>
<organism evidence="2 3">
    <name type="scientific">Penicillium nordicum</name>
    <dbReference type="NCBI Taxonomy" id="229535"/>
    <lineage>
        <taxon>Eukaryota</taxon>
        <taxon>Fungi</taxon>
        <taxon>Dikarya</taxon>
        <taxon>Ascomycota</taxon>
        <taxon>Pezizomycotina</taxon>
        <taxon>Eurotiomycetes</taxon>
        <taxon>Eurotiomycetidae</taxon>
        <taxon>Eurotiales</taxon>
        <taxon>Aspergillaceae</taxon>
        <taxon>Penicillium</taxon>
    </lineage>
</organism>
<feature type="binding site" description="axial binding residue" evidence="1">
    <location>
        <position position="386"/>
    </location>
    <ligand>
        <name>heme</name>
        <dbReference type="ChEBI" id="CHEBI:30413"/>
    </ligand>
    <ligandPart>
        <name>Fe</name>
        <dbReference type="ChEBI" id="CHEBI:18248"/>
    </ligandPart>
</feature>
<evidence type="ECO:0008006" key="4">
    <source>
        <dbReference type="Google" id="ProtNLM"/>
    </source>
</evidence>
<evidence type="ECO:0000256" key="1">
    <source>
        <dbReference type="PIRSR" id="PIRSR602401-1"/>
    </source>
</evidence>
<dbReference type="PRINTS" id="PR00385">
    <property type="entry name" value="P450"/>
</dbReference>
<gene>
    <name evidence="2" type="ORF">ACN38_g3392</name>
</gene>
<sequence length="441" mass="50194">MRKSDFQEENFEKLHEKYNTHALRIGPNELHITDVNQYKVIYSKSSLFPKYAPFYDGFNTPHTVFTECDPPFHKELHRLLNPRFSHVGLFKLEPIIQQKIKMLVGKIHFLAVNGPVNVYDAFRLMTTEVILQFARGRAGGLMEEDQNGFRSSILKGFDAAPKRISDLQYQPWLRRLINIIPQTLVYKLSPEIGNLLDITKLAEDSVRHWQKSESRPDHPVIFERLETVNDAEKGTEAINILIADADTTASILTIGLIHILSDSEIERRLLNEVDLLPTDENGQLPLQTLEKSEYLNATVKETLRVGMAVPGRLPRVVSDSLTEPFIVDGKVVPPGTTVSISTYTMHTDTSIWGPDARKFRPDRWIGPQSKGLEQYLCTFPKGARMCIGQNLALAEIIIALAYLLRNFKMSLRSMSDIGAKNDRFTLQYEAHGTQFTFKPRS</sequence>
<dbReference type="PRINTS" id="PR00463">
    <property type="entry name" value="EP450I"/>
</dbReference>
<name>A0A0M8PDV4_9EURO</name>
<dbReference type="PANTHER" id="PTHR24305:SF234">
    <property type="entry name" value="CYTOCHROME P450"/>
    <property type="match status" value="1"/>
</dbReference>
<dbReference type="GO" id="GO:0005506">
    <property type="term" value="F:iron ion binding"/>
    <property type="evidence" value="ECO:0007669"/>
    <property type="project" value="InterPro"/>
</dbReference>
<dbReference type="OrthoDB" id="3945418at2759"/>
<dbReference type="InterPro" id="IPR036396">
    <property type="entry name" value="Cyt_P450_sf"/>
</dbReference>
<proteinExistence type="predicted"/>
<evidence type="ECO:0000313" key="2">
    <source>
        <dbReference type="EMBL" id="KOS45690.1"/>
    </source>
</evidence>
<dbReference type="AlphaFoldDB" id="A0A0M8PDV4"/>